<feature type="transmembrane region" description="Helical" evidence="7">
    <location>
        <begin position="167"/>
        <end position="189"/>
    </location>
</feature>
<feature type="transmembrane region" description="Helical" evidence="7">
    <location>
        <begin position="196"/>
        <end position="219"/>
    </location>
</feature>
<name>A0A252F5G8_9FIRM</name>
<proteinExistence type="predicted"/>
<dbReference type="InterPro" id="IPR002528">
    <property type="entry name" value="MATE_fam"/>
</dbReference>
<evidence type="ECO:0000256" key="5">
    <source>
        <dbReference type="ARBA" id="ARBA00022989"/>
    </source>
</evidence>
<accession>A0A252F5G8</accession>
<dbReference type="GO" id="GO:0005886">
    <property type="term" value="C:plasma membrane"/>
    <property type="evidence" value="ECO:0007669"/>
    <property type="project" value="UniProtKB-SubCell"/>
</dbReference>
<comment type="subcellular location">
    <subcellularLocation>
        <location evidence="1">Cell membrane</location>
        <topology evidence="1">Multi-pass membrane protein</topology>
    </subcellularLocation>
</comment>
<evidence type="ECO:0000256" key="4">
    <source>
        <dbReference type="ARBA" id="ARBA00022692"/>
    </source>
</evidence>
<dbReference type="GO" id="GO:0042910">
    <property type="term" value="F:xenobiotic transmembrane transporter activity"/>
    <property type="evidence" value="ECO:0007669"/>
    <property type="project" value="InterPro"/>
</dbReference>
<feature type="transmembrane region" description="Helical" evidence="7">
    <location>
        <begin position="51"/>
        <end position="80"/>
    </location>
</feature>
<feature type="transmembrane region" description="Helical" evidence="7">
    <location>
        <begin position="18"/>
        <end position="39"/>
    </location>
</feature>
<dbReference type="PANTHER" id="PTHR43549:SF2">
    <property type="entry name" value="MULTIDRUG RESISTANCE PROTEIN NORM-RELATED"/>
    <property type="match status" value="1"/>
</dbReference>
<dbReference type="NCBIfam" id="TIGR00797">
    <property type="entry name" value="matE"/>
    <property type="match status" value="1"/>
</dbReference>
<evidence type="ECO:0000313" key="8">
    <source>
        <dbReference type="EMBL" id="OUM21004.1"/>
    </source>
</evidence>
<dbReference type="RefSeq" id="WP_087018489.1">
    <property type="nucleotide sequence ID" value="NZ_CP178353.1"/>
</dbReference>
<feature type="transmembrane region" description="Helical" evidence="7">
    <location>
        <begin position="239"/>
        <end position="260"/>
    </location>
</feature>
<evidence type="ECO:0000256" key="6">
    <source>
        <dbReference type="ARBA" id="ARBA00023136"/>
    </source>
</evidence>
<feature type="transmembrane region" description="Helical" evidence="7">
    <location>
        <begin position="289"/>
        <end position="308"/>
    </location>
</feature>
<dbReference type="AlphaFoldDB" id="A0A252F5G8"/>
<reference evidence="8 9" key="1">
    <citation type="submission" date="2017-05" db="EMBL/GenBank/DDBJ databases">
        <title>Butyricicoccus porcorum sp. nov. a butyrate-producing bacterium from the swine intestinal tract.</title>
        <authorList>
            <person name="Trachsel J."/>
            <person name="Humphrey S."/>
            <person name="Allen H.K."/>
        </authorList>
    </citation>
    <scope>NUCLEOTIDE SEQUENCE [LARGE SCALE GENOMIC DNA]</scope>
    <source>
        <strain evidence="8">BB10</strain>
    </source>
</reference>
<keyword evidence="9" id="KW-1185">Reference proteome</keyword>
<dbReference type="InterPro" id="IPR052031">
    <property type="entry name" value="Membrane_Transporter-Flippase"/>
</dbReference>
<evidence type="ECO:0000256" key="1">
    <source>
        <dbReference type="ARBA" id="ARBA00004651"/>
    </source>
</evidence>
<comment type="caution">
    <text evidence="8">The sequence shown here is derived from an EMBL/GenBank/DDBJ whole genome shotgun (WGS) entry which is preliminary data.</text>
</comment>
<feature type="transmembrane region" description="Helical" evidence="7">
    <location>
        <begin position="390"/>
        <end position="413"/>
    </location>
</feature>
<keyword evidence="6 7" id="KW-0472">Membrane</keyword>
<dbReference type="GO" id="GO:0015297">
    <property type="term" value="F:antiporter activity"/>
    <property type="evidence" value="ECO:0007669"/>
    <property type="project" value="InterPro"/>
</dbReference>
<sequence length="459" mass="49990">MAETKQENKMGVMPVNKLLISMALPMIISMLVQALYNIVDSIFVSRICEDALTAVSLAFPVQNLMIAISSGTGVGVNALLSRSLGAKNQEAADKAAKNGIFLAICSYLVFLILGLTACNLFFRTQTDSATIIAYGDTYLSICMICSFGMFIQMMFERLLQATGRTIYTMFTQGTGAIINIILDPILIFGMFGLPKLGIAGAAVATVAGQIIASVMAVFFNFKFNTDVSLKGRFRPSGHIIGQIYSVGIPSILMMSISSVMVYGMNRILIAFTSTATAVFGVYFKLQSFIFMPIFGMNNGMVPIIAYNYGACKPDRIKKTIALAMVYAECIMLIGLLVFKLKPDLLLSFFNASPEMLAIGEPALRTISWSFLVAGICIISSSTFQALGNGLYSLAISFGRQLVVLLPAAYLLSLTGNIHAVWWSFPIAEVASLALSLTFMYKINQKIFIPLRKMQRESEN</sequence>
<dbReference type="Proteomes" id="UP000194903">
    <property type="component" value="Unassembled WGS sequence"/>
</dbReference>
<dbReference type="EMBL" id="NHOC01000004">
    <property type="protein sequence ID" value="OUM21004.1"/>
    <property type="molecule type" value="Genomic_DNA"/>
</dbReference>
<dbReference type="OrthoDB" id="9811110at2"/>
<keyword evidence="2" id="KW-0813">Transport</keyword>
<keyword evidence="4 7" id="KW-0812">Transmembrane</keyword>
<evidence type="ECO:0000313" key="9">
    <source>
        <dbReference type="Proteomes" id="UP000194903"/>
    </source>
</evidence>
<dbReference type="PIRSF" id="PIRSF006603">
    <property type="entry name" value="DinF"/>
    <property type="match status" value="1"/>
</dbReference>
<dbReference type="Pfam" id="PF01554">
    <property type="entry name" value="MatE"/>
    <property type="match status" value="2"/>
</dbReference>
<gene>
    <name evidence="8" type="ORF">CBW42_05330</name>
</gene>
<feature type="transmembrane region" description="Helical" evidence="7">
    <location>
        <begin position="134"/>
        <end position="155"/>
    </location>
</feature>
<keyword evidence="3" id="KW-1003">Cell membrane</keyword>
<feature type="transmembrane region" description="Helical" evidence="7">
    <location>
        <begin position="358"/>
        <end position="378"/>
    </location>
</feature>
<feature type="transmembrane region" description="Helical" evidence="7">
    <location>
        <begin position="267"/>
        <end position="283"/>
    </location>
</feature>
<dbReference type="InterPro" id="IPR048279">
    <property type="entry name" value="MdtK-like"/>
</dbReference>
<feature type="transmembrane region" description="Helical" evidence="7">
    <location>
        <begin position="100"/>
        <end position="122"/>
    </location>
</feature>
<protein>
    <submittedName>
        <fullName evidence="8">MATE family efflux transporter</fullName>
    </submittedName>
</protein>
<feature type="transmembrane region" description="Helical" evidence="7">
    <location>
        <begin position="419"/>
        <end position="442"/>
    </location>
</feature>
<organism evidence="8 9">
    <name type="scientific">Butyricicoccus porcorum</name>
    <dbReference type="NCBI Taxonomy" id="1945634"/>
    <lineage>
        <taxon>Bacteria</taxon>
        <taxon>Bacillati</taxon>
        <taxon>Bacillota</taxon>
        <taxon>Clostridia</taxon>
        <taxon>Eubacteriales</taxon>
        <taxon>Butyricicoccaceae</taxon>
        <taxon>Butyricicoccus</taxon>
    </lineage>
</organism>
<evidence type="ECO:0000256" key="2">
    <source>
        <dbReference type="ARBA" id="ARBA00022448"/>
    </source>
</evidence>
<dbReference type="CDD" id="cd13144">
    <property type="entry name" value="MATE_like_4"/>
    <property type="match status" value="1"/>
</dbReference>
<keyword evidence="5 7" id="KW-1133">Transmembrane helix</keyword>
<evidence type="ECO:0000256" key="7">
    <source>
        <dbReference type="SAM" id="Phobius"/>
    </source>
</evidence>
<evidence type="ECO:0000256" key="3">
    <source>
        <dbReference type="ARBA" id="ARBA00022475"/>
    </source>
</evidence>
<dbReference type="PANTHER" id="PTHR43549">
    <property type="entry name" value="MULTIDRUG RESISTANCE PROTEIN YPNP-RELATED"/>
    <property type="match status" value="1"/>
</dbReference>
<feature type="transmembrane region" description="Helical" evidence="7">
    <location>
        <begin position="320"/>
        <end position="338"/>
    </location>
</feature>